<evidence type="ECO:0000313" key="2">
    <source>
        <dbReference type="Proteomes" id="UP001377337"/>
    </source>
</evidence>
<dbReference type="EMBL" id="CP147407">
    <property type="protein sequence ID" value="WXB96669.1"/>
    <property type="molecule type" value="Genomic_DNA"/>
</dbReference>
<dbReference type="Proteomes" id="UP001377337">
    <property type="component" value="Chromosome"/>
</dbReference>
<reference evidence="1 2" key="1">
    <citation type="submission" date="2024-02" db="EMBL/GenBank/DDBJ databases">
        <title>Seven novel Bacillus-like species.</title>
        <authorList>
            <person name="Liu G."/>
        </authorList>
    </citation>
    <scope>NUCLEOTIDE SEQUENCE [LARGE SCALE GENOMIC DNA]</scope>
    <source>
        <strain evidence="1 2">FJAT-52054</strain>
    </source>
</reference>
<name>A0ABZ2NFY8_9BACI</name>
<evidence type="ECO:0008006" key="3">
    <source>
        <dbReference type="Google" id="ProtNLM"/>
    </source>
</evidence>
<proteinExistence type="predicted"/>
<organism evidence="1 2">
    <name type="scientific">Metabacillus sediminis</name>
    <dbReference type="NCBI Taxonomy" id="3117746"/>
    <lineage>
        <taxon>Bacteria</taxon>
        <taxon>Bacillati</taxon>
        <taxon>Bacillota</taxon>
        <taxon>Bacilli</taxon>
        <taxon>Bacillales</taxon>
        <taxon>Bacillaceae</taxon>
        <taxon>Metabacillus</taxon>
    </lineage>
</organism>
<keyword evidence="2" id="KW-1185">Reference proteome</keyword>
<sequence length="190" mass="21258">MTIIVIGIVLFLLFILYSKRKINELEKHCKTIGVHVDDVHDFDKVKLIDGLPLPLHSQCYLIMHKMMICIIHDNGKFVIENSQLIGAHKMTNKEILNTYRKKKSLIGRSLIGGLAFGGAGAVVGAISATNGGRENTVVEKDFLVITYRKSNYEVASLIFEEGFSTMSINRSVATINEKLVQKNPDRVTRL</sequence>
<evidence type="ECO:0000313" key="1">
    <source>
        <dbReference type="EMBL" id="WXB96669.1"/>
    </source>
</evidence>
<gene>
    <name evidence="1" type="ORF">WCV65_19375</name>
</gene>
<protein>
    <recommendedName>
        <fullName evidence="3">NERD domain-containing protein</fullName>
    </recommendedName>
</protein>
<accession>A0ABZ2NFY8</accession>
<dbReference type="RefSeq" id="WP_338778789.1">
    <property type="nucleotide sequence ID" value="NZ_CP147407.1"/>
</dbReference>